<keyword evidence="9" id="KW-0460">Magnesium</keyword>
<feature type="region of interest" description="Disordered" evidence="12">
    <location>
        <begin position="337"/>
        <end position="361"/>
    </location>
</feature>
<keyword evidence="16" id="KW-1185">Reference proteome</keyword>
<dbReference type="EMBL" id="CP099489">
    <property type="protein sequence ID" value="USQ81981.1"/>
    <property type="molecule type" value="Genomic_DNA"/>
</dbReference>
<sequence length="508" mass="54837">MRTHQVRRQPAGTPAGGQYAPGVSGESTLELEQETPDTHTRIIPNLVNIPAPVDVALDTLRAAGMRPVLVGGSVRDALLDPDLEPKDLDFEVYGAHSPAQVAQLLRPHGRIDEVGVSFGVVKLTASGHDVDLTLPRRDSKVGEGHRGFEVTTNPDLSFEEASARRDFTINAIMWDPATGELIDPHGGADDLQAGVLRHVSDAFDDDPLRVLRGVQFAARFDMDMAPETIERCRSLAGAYPQLATERVWGEMDKVFSRGVRPSRALDLLERTGWVEHFPELAATRGTPQDPDWHPEGDVYTHLGLSADEAAARADAAGLSPDRRAVVVAATLLHDVGKSTHTQHHPDGRITSHGHAGAGEQPTRELLARMGAPKAFTTPVTALVREHMNHQGVGENGRPSVGAVRRLQRRLDAAGSSLTEWSIVVAADSAGRGSAAKDDPSQVWLEVADRLGEREAPRPRLLTGKHLIDAGMEPGPSFRDVLTDAERAQDDGEFDDEAGALAWLARRPA</sequence>
<evidence type="ECO:0000256" key="8">
    <source>
        <dbReference type="ARBA" id="ARBA00022840"/>
    </source>
</evidence>
<dbReference type="SUPFAM" id="SSF81301">
    <property type="entry name" value="Nucleotidyltransferase"/>
    <property type="match status" value="1"/>
</dbReference>
<dbReference type="InterPro" id="IPR032828">
    <property type="entry name" value="PolyA_RNA-bd"/>
</dbReference>
<name>A0ABY4YZA9_9MICO</name>
<keyword evidence="2 11" id="KW-0808">Transferase</keyword>
<comment type="similarity">
    <text evidence="11">Belongs to the tRNA nucleotidyltransferase/poly(A) polymerase family.</text>
</comment>
<evidence type="ECO:0000256" key="2">
    <source>
        <dbReference type="ARBA" id="ARBA00022679"/>
    </source>
</evidence>
<evidence type="ECO:0000256" key="3">
    <source>
        <dbReference type="ARBA" id="ARBA00022694"/>
    </source>
</evidence>
<evidence type="ECO:0000256" key="10">
    <source>
        <dbReference type="ARBA" id="ARBA00022884"/>
    </source>
</evidence>
<keyword evidence="8" id="KW-0067">ATP-binding</keyword>
<feature type="region of interest" description="Disordered" evidence="12">
    <location>
        <begin position="1"/>
        <end position="24"/>
    </location>
</feature>
<proteinExistence type="inferred from homology"/>
<feature type="domain" description="tRNA nucleotidyltransferase/poly(A) polymerase RNA and SrmB- binding" evidence="14">
    <location>
        <begin position="221"/>
        <end position="281"/>
    </location>
</feature>
<dbReference type="Pfam" id="PF12627">
    <property type="entry name" value="PolyA_pol_RNAbd"/>
    <property type="match status" value="1"/>
</dbReference>
<dbReference type="PANTHER" id="PTHR47545">
    <property type="entry name" value="MULTIFUNCTIONAL CCA PROTEIN"/>
    <property type="match status" value="1"/>
</dbReference>
<keyword evidence="3" id="KW-0819">tRNA processing</keyword>
<gene>
    <name evidence="15" type="ORF">NF556_10170</name>
</gene>
<feature type="domain" description="Poly A polymerase head" evidence="13">
    <location>
        <begin position="69"/>
        <end position="197"/>
    </location>
</feature>
<evidence type="ECO:0000256" key="6">
    <source>
        <dbReference type="ARBA" id="ARBA00022741"/>
    </source>
</evidence>
<evidence type="ECO:0000313" key="15">
    <source>
        <dbReference type="EMBL" id="USQ81981.1"/>
    </source>
</evidence>
<keyword evidence="10 11" id="KW-0694">RNA-binding</keyword>
<keyword evidence="6" id="KW-0547">Nucleotide-binding</keyword>
<dbReference type="InterPro" id="IPR002646">
    <property type="entry name" value="PolA_pol_head_dom"/>
</dbReference>
<evidence type="ECO:0000256" key="4">
    <source>
        <dbReference type="ARBA" id="ARBA00022695"/>
    </source>
</evidence>
<dbReference type="PANTHER" id="PTHR47545:SF1">
    <property type="entry name" value="MULTIFUNCTIONAL CCA PROTEIN"/>
    <property type="match status" value="1"/>
</dbReference>
<organism evidence="15 16">
    <name type="scientific">Ornithinimicrobium faecis</name>
    <dbReference type="NCBI Taxonomy" id="2934158"/>
    <lineage>
        <taxon>Bacteria</taxon>
        <taxon>Bacillati</taxon>
        <taxon>Actinomycetota</taxon>
        <taxon>Actinomycetes</taxon>
        <taxon>Micrococcales</taxon>
        <taxon>Ornithinimicrobiaceae</taxon>
        <taxon>Ornithinimicrobium</taxon>
    </lineage>
</organism>
<evidence type="ECO:0000313" key="16">
    <source>
        <dbReference type="Proteomes" id="UP001056455"/>
    </source>
</evidence>
<keyword evidence="4" id="KW-0548">Nucleotidyltransferase</keyword>
<dbReference type="Pfam" id="PF01743">
    <property type="entry name" value="PolyA_pol"/>
    <property type="match status" value="1"/>
</dbReference>
<protein>
    <submittedName>
        <fullName evidence="15">HD domain-containing protein</fullName>
    </submittedName>
</protein>
<dbReference type="InterPro" id="IPR050124">
    <property type="entry name" value="tRNA_CCA-adding_enzyme"/>
</dbReference>
<accession>A0ABY4YZA9</accession>
<evidence type="ECO:0000256" key="9">
    <source>
        <dbReference type="ARBA" id="ARBA00022842"/>
    </source>
</evidence>
<evidence type="ECO:0000259" key="13">
    <source>
        <dbReference type="Pfam" id="PF01743"/>
    </source>
</evidence>
<dbReference type="Proteomes" id="UP001056455">
    <property type="component" value="Chromosome"/>
</dbReference>
<evidence type="ECO:0000256" key="11">
    <source>
        <dbReference type="RuleBase" id="RU003953"/>
    </source>
</evidence>
<dbReference type="InterPro" id="IPR043519">
    <property type="entry name" value="NT_sf"/>
</dbReference>
<evidence type="ECO:0000256" key="5">
    <source>
        <dbReference type="ARBA" id="ARBA00022723"/>
    </source>
</evidence>
<evidence type="ECO:0000256" key="1">
    <source>
        <dbReference type="ARBA" id="ARBA00001946"/>
    </source>
</evidence>
<dbReference type="RefSeq" id="WP_252595515.1">
    <property type="nucleotide sequence ID" value="NZ_CP099489.1"/>
</dbReference>
<dbReference type="Gene3D" id="3.30.460.10">
    <property type="entry name" value="Beta Polymerase, domain 2"/>
    <property type="match status" value="1"/>
</dbReference>
<evidence type="ECO:0000256" key="12">
    <source>
        <dbReference type="SAM" id="MobiDB-lite"/>
    </source>
</evidence>
<comment type="cofactor">
    <cofactor evidence="1">
        <name>Mg(2+)</name>
        <dbReference type="ChEBI" id="CHEBI:18420"/>
    </cofactor>
</comment>
<keyword evidence="7" id="KW-0692">RNA repair</keyword>
<dbReference type="Gene3D" id="1.10.3090.10">
    <property type="entry name" value="cca-adding enzyme, domain 2"/>
    <property type="match status" value="1"/>
</dbReference>
<dbReference type="CDD" id="cd05398">
    <property type="entry name" value="NT_ClassII-CCAase"/>
    <property type="match status" value="1"/>
</dbReference>
<evidence type="ECO:0000256" key="7">
    <source>
        <dbReference type="ARBA" id="ARBA00022800"/>
    </source>
</evidence>
<reference evidence="15" key="1">
    <citation type="submission" date="2022-06" db="EMBL/GenBank/DDBJ databases">
        <title>Ornithinimicrobium HY1793.</title>
        <authorList>
            <person name="Huang Y."/>
        </authorList>
    </citation>
    <scope>NUCLEOTIDE SEQUENCE</scope>
    <source>
        <strain evidence="15">HY1793</strain>
    </source>
</reference>
<dbReference type="SUPFAM" id="SSF81891">
    <property type="entry name" value="Poly A polymerase C-terminal region-like"/>
    <property type="match status" value="1"/>
</dbReference>
<keyword evidence="5" id="KW-0479">Metal-binding</keyword>
<evidence type="ECO:0000259" key="14">
    <source>
        <dbReference type="Pfam" id="PF12627"/>
    </source>
</evidence>